<geneLocation type="plasmid" evidence="1">
    <name>pCB111</name>
</geneLocation>
<evidence type="ECO:0000313" key="2">
    <source>
        <dbReference type="EMBL" id="NFI23458.1"/>
    </source>
</evidence>
<keyword evidence="1" id="KW-0614">Plasmid</keyword>
<dbReference type="AlphaFoldDB" id="A0A077K7I2"/>
<accession>A0A077K7I2</accession>
<dbReference type="Proteomes" id="UP000482543">
    <property type="component" value="Unassembled WGS sequence"/>
</dbReference>
<reference evidence="2 3" key="2">
    <citation type="submission" date="2019-04" db="EMBL/GenBank/DDBJ databases">
        <title>Genome sequencing of Clostridium botulinum Groups I-IV and Clostridium butyricum.</title>
        <authorList>
            <person name="Brunt J."/>
            <person name="Van Vliet A.H.M."/>
            <person name="Stringer S.C."/>
            <person name="Carter A.T."/>
            <person name="Peck M.W."/>
        </authorList>
    </citation>
    <scope>NUCLEOTIDE SEQUENCE [LARGE SCALE GENOMIC DNA]</scope>
    <source>
        <strain evidence="2 3">IFR 15/034</strain>
    </source>
</reference>
<dbReference type="RefSeq" id="WP_032072286.1">
    <property type="nucleotide sequence ID" value="NC_025146.1"/>
</dbReference>
<name>A0A077K7I2_CLOBO</name>
<evidence type="ECO:0000313" key="3">
    <source>
        <dbReference type="Proteomes" id="UP000482543"/>
    </source>
</evidence>
<sequence length="147" mass="17384">MRLYKAIKNDKKMIEGIKNGQYPDWDIVFENSKIVDIDVKRKCTNCDAQTKHIDYYEDILYVSENFTSFNLNCNGEVIVDDFQNITLNTHHRLHCAKCNGLLRLDQYKAGRLQKVQNNRKINGVKYNELSPKDMLIYCLEHKRCDYL</sequence>
<dbReference type="EMBL" id="SWRJ01000013">
    <property type="protein sequence ID" value="NFI23458.1"/>
    <property type="molecule type" value="Genomic_DNA"/>
</dbReference>
<gene>
    <name evidence="2" type="ORF">FC964_19315</name>
</gene>
<protein>
    <submittedName>
        <fullName evidence="1">Uncharacterized protein</fullName>
    </submittedName>
</protein>
<evidence type="ECO:0000313" key="1">
    <source>
        <dbReference type="EMBL" id="BAP25530.1"/>
    </source>
</evidence>
<proteinExistence type="predicted"/>
<reference evidence="1" key="1">
    <citation type="submission" date="2013-09" db="EMBL/GenBank/DDBJ databases">
        <title>Analysis of type B2 neurotoxin-encoding plasmid in Clostridium botulinum.</title>
        <authorList>
            <person name="Hosomi K."/>
            <person name="Sakaguchi Y."/>
            <person name="Gotoh K."/>
            <person name="Nakamura K."/>
            <person name="Kohda T."/>
            <person name="Mukamoto M."/>
            <person name="Iida T."/>
            <person name="Kozaki S."/>
        </authorList>
    </citation>
    <scope>NUCLEOTIDE SEQUENCE</scope>
    <source>
        <strain evidence="1">111</strain>
        <plasmid evidence="1">pCB111</plasmid>
    </source>
</reference>
<dbReference type="EMBL" id="AB855771">
    <property type="protein sequence ID" value="BAP25530.1"/>
    <property type="molecule type" value="Genomic_DNA"/>
</dbReference>
<organism evidence="1">
    <name type="scientific">Clostridium botulinum</name>
    <dbReference type="NCBI Taxonomy" id="1491"/>
    <lineage>
        <taxon>Bacteria</taxon>
        <taxon>Bacillati</taxon>
        <taxon>Bacillota</taxon>
        <taxon>Clostridia</taxon>
        <taxon>Eubacteriales</taxon>
        <taxon>Clostridiaceae</taxon>
        <taxon>Clostridium</taxon>
    </lineage>
</organism>